<feature type="region of interest" description="Disordered" evidence="1">
    <location>
        <begin position="50"/>
        <end position="182"/>
    </location>
</feature>
<organism evidence="2 3">
    <name type="scientific">Periconia digitata</name>
    <dbReference type="NCBI Taxonomy" id="1303443"/>
    <lineage>
        <taxon>Eukaryota</taxon>
        <taxon>Fungi</taxon>
        <taxon>Dikarya</taxon>
        <taxon>Ascomycota</taxon>
        <taxon>Pezizomycotina</taxon>
        <taxon>Dothideomycetes</taxon>
        <taxon>Pleosporomycetidae</taxon>
        <taxon>Pleosporales</taxon>
        <taxon>Massarineae</taxon>
        <taxon>Periconiaceae</taxon>
        <taxon>Periconia</taxon>
    </lineage>
</organism>
<keyword evidence="3" id="KW-1185">Reference proteome</keyword>
<dbReference type="EMBL" id="CAOQHR010000001">
    <property type="protein sequence ID" value="CAI6252694.1"/>
    <property type="molecule type" value="Genomic_DNA"/>
</dbReference>
<feature type="compositionally biased region" description="Polar residues" evidence="1">
    <location>
        <begin position="124"/>
        <end position="141"/>
    </location>
</feature>
<feature type="compositionally biased region" description="Polar residues" evidence="1">
    <location>
        <begin position="547"/>
        <end position="557"/>
    </location>
</feature>
<sequence>MMNPVNHDTMEEPPPPYQELADPLPIGAAELPAVLPAELPDARANSHPRFSAAIEYSPDNSPQLIVNGEGFPAPQPPPRNPARLHSRLHSDSGRGIGPGLHPMPVRPRPQPSRDSLKRKPLPSSAISQRHSNNSASSLTSTKAREAGFEIEEEPRPLAARTASSASSEPPPSVTILPSSKPLKFTRESGKVTAYLVPFPKPSIKGVNVEDIPDRFLIYTPPVPPLAKPVPGEKETHWHKTQRQWQEEVRKATVQRASKSSWQGLKAGTSNLVLKGVNKTKSTSLEFLERASGDTDLFDPEEDEVVVKKTDTIKDDDKVVEAAPPSPPSPPPPPTLTTTDTPPQGGAVELPTEAPTLTTAELPADNNELELQPDTTPNFSNTTNTAADKRAKGKSKSKSKSKDKPKDKNKSKSKEKDKESDKEKEKEKEKESKPPKGLSDLTLIYPPTLALTPQQIRAEFGDTLLRISTSSRKDALLASTLVPFAAGLDATLLFTLGGFTQMTSAWAYTSTRGALESRKMTKAISRGDLLVKDDDAAADENDNNTANSTPTLTPSGTGDQIKEKSFIGDAEIGATSTRSEIKGTTPTSSPPPILQHQLSSTLSLPSTTTSTATAIATATAAATATATPQRRPPLQKDEKQKSATSSTFSFDSSTISKFYTPKEEKDKPSTALHLQESTHLEPFQRYLELACMKTSFALFPHVEEVSDDVNESSVLDAIGWKPVVQRGVDNEVESQDIEERYQREEAREDVKRMVRKGAAEWVSWCKTFAKDSEAAGKK</sequence>
<feature type="compositionally biased region" description="Polar residues" evidence="1">
    <location>
        <begin position="372"/>
        <end position="385"/>
    </location>
</feature>
<feature type="region of interest" description="Disordered" evidence="1">
    <location>
        <begin position="536"/>
        <end position="595"/>
    </location>
</feature>
<dbReference type="Proteomes" id="UP001152607">
    <property type="component" value="Unassembled WGS sequence"/>
</dbReference>
<evidence type="ECO:0000256" key="1">
    <source>
        <dbReference type="SAM" id="MobiDB-lite"/>
    </source>
</evidence>
<feature type="region of interest" description="Disordered" evidence="1">
    <location>
        <begin position="221"/>
        <end position="242"/>
    </location>
</feature>
<name>A0A9W4U2W4_9PLEO</name>
<feature type="compositionally biased region" description="Basic and acidic residues" evidence="1">
    <location>
        <begin position="399"/>
        <end position="433"/>
    </location>
</feature>
<protein>
    <submittedName>
        <fullName evidence="2">Uncharacterized protein</fullName>
    </submittedName>
</protein>
<evidence type="ECO:0000313" key="2">
    <source>
        <dbReference type="EMBL" id="CAI6252694.1"/>
    </source>
</evidence>
<feature type="region of interest" description="Disordered" evidence="1">
    <location>
        <begin position="288"/>
        <end position="440"/>
    </location>
</feature>
<dbReference type="OrthoDB" id="3189033at2759"/>
<feature type="region of interest" description="Disordered" evidence="1">
    <location>
        <begin position="620"/>
        <end position="647"/>
    </location>
</feature>
<feature type="compositionally biased region" description="Pro residues" evidence="1">
    <location>
        <begin position="323"/>
        <end position="334"/>
    </location>
</feature>
<feature type="compositionally biased region" description="Basic and acidic residues" evidence="1">
    <location>
        <begin position="304"/>
        <end position="319"/>
    </location>
</feature>
<feature type="compositionally biased region" description="Low complexity" evidence="1">
    <location>
        <begin position="156"/>
        <end position="167"/>
    </location>
</feature>
<accession>A0A9W4U2W4</accession>
<reference evidence="2" key="1">
    <citation type="submission" date="2023-01" db="EMBL/GenBank/DDBJ databases">
        <authorList>
            <person name="Van Ghelder C."/>
            <person name="Rancurel C."/>
        </authorList>
    </citation>
    <scope>NUCLEOTIDE SEQUENCE</scope>
    <source>
        <strain evidence="2">CNCM I-4278</strain>
    </source>
</reference>
<evidence type="ECO:0000313" key="3">
    <source>
        <dbReference type="Proteomes" id="UP001152607"/>
    </source>
</evidence>
<dbReference type="AlphaFoldDB" id="A0A9W4U2W4"/>
<proteinExistence type="predicted"/>
<feature type="region of interest" description="Disordered" evidence="1">
    <location>
        <begin position="1"/>
        <end position="22"/>
    </location>
</feature>
<feature type="compositionally biased region" description="Polar residues" evidence="1">
    <location>
        <begin position="573"/>
        <end position="586"/>
    </location>
</feature>
<gene>
    <name evidence="2" type="ORF">PDIGIT_LOCUS1035</name>
</gene>
<comment type="caution">
    <text evidence="2">The sequence shown here is derived from an EMBL/GenBank/DDBJ whole genome shotgun (WGS) entry which is preliminary data.</text>
</comment>